<dbReference type="EMBL" id="JACEIK010000196">
    <property type="protein sequence ID" value="MCD7452140.1"/>
    <property type="molecule type" value="Genomic_DNA"/>
</dbReference>
<organism evidence="1 2">
    <name type="scientific">Datura stramonium</name>
    <name type="common">Jimsonweed</name>
    <name type="synonym">Common thornapple</name>
    <dbReference type="NCBI Taxonomy" id="4076"/>
    <lineage>
        <taxon>Eukaryota</taxon>
        <taxon>Viridiplantae</taxon>
        <taxon>Streptophyta</taxon>
        <taxon>Embryophyta</taxon>
        <taxon>Tracheophyta</taxon>
        <taxon>Spermatophyta</taxon>
        <taxon>Magnoliopsida</taxon>
        <taxon>eudicotyledons</taxon>
        <taxon>Gunneridae</taxon>
        <taxon>Pentapetalae</taxon>
        <taxon>asterids</taxon>
        <taxon>lamiids</taxon>
        <taxon>Solanales</taxon>
        <taxon>Solanaceae</taxon>
        <taxon>Solanoideae</taxon>
        <taxon>Datureae</taxon>
        <taxon>Datura</taxon>
    </lineage>
</organism>
<evidence type="ECO:0000313" key="2">
    <source>
        <dbReference type="Proteomes" id="UP000823775"/>
    </source>
</evidence>
<comment type="caution">
    <text evidence="1">The sequence shown here is derived from an EMBL/GenBank/DDBJ whole genome shotgun (WGS) entry which is preliminary data.</text>
</comment>
<keyword evidence="2" id="KW-1185">Reference proteome</keyword>
<protein>
    <submittedName>
        <fullName evidence="1">Uncharacterized protein</fullName>
    </submittedName>
</protein>
<feature type="non-terminal residue" evidence="1">
    <location>
        <position position="63"/>
    </location>
</feature>
<proteinExistence type="predicted"/>
<reference evidence="1 2" key="1">
    <citation type="journal article" date="2021" name="BMC Genomics">
        <title>Datura genome reveals duplications of psychoactive alkaloid biosynthetic genes and high mutation rate following tissue culture.</title>
        <authorList>
            <person name="Rajewski A."/>
            <person name="Carter-House D."/>
            <person name="Stajich J."/>
            <person name="Litt A."/>
        </authorList>
    </citation>
    <scope>NUCLEOTIDE SEQUENCE [LARGE SCALE GENOMIC DNA]</scope>
    <source>
        <strain evidence="1">AR-01</strain>
    </source>
</reference>
<accession>A0ABS8RZ77</accession>
<name>A0ABS8RZ77_DATST</name>
<gene>
    <name evidence="1" type="ORF">HAX54_015157</name>
</gene>
<evidence type="ECO:0000313" key="1">
    <source>
        <dbReference type="EMBL" id="MCD7452140.1"/>
    </source>
</evidence>
<dbReference type="Proteomes" id="UP000823775">
    <property type="component" value="Unassembled WGS sequence"/>
</dbReference>
<sequence>MDPGHCLAPVSRASPRINIGETPVWRQLNPSFLPSTSGSSALRGLPHAFRWQSASTASLIFPF</sequence>